<evidence type="ECO:0000256" key="11">
    <source>
        <dbReference type="ARBA" id="ARBA00022833"/>
    </source>
</evidence>
<dbReference type="Gene3D" id="3.30.420.10">
    <property type="entry name" value="Ribonuclease H-like superfamily/Ribonuclease H"/>
    <property type="match status" value="1"/>
</dbReference>
<evidence type="ECO:0000256" key="21">
    <source>
        <dbReference type="SAM" id="MobiDB-lite"/>
    </source>
</evidence>
<keyword evidence="11 20" id="KW-0862">Zinc</keyword>
<feature type="compositionally biased region" description="Basic and acidic residues" evidence="21">
    <location>
        <begin position="369"/>
        <end position="379"/>
    </location>
</feature>
<dbReference type="CDD" id="cd05534">
    <property type="entry name" value="POLBc_zeta"/>
    <property type="match status" value="1"/>
</dbReference>
<dbReference type="PANTHER" id="PTHR45812:SF1">
    <property type="entry name" value="DNA POLYMERASE ZETA CATALYTIC SUBUNIT"/>
    <property type="match status" value="1"/>
</dbReference>
<name>A0A067D8T0_SAPPC</name>
<protein>
    <recommendedName>
        <fullName evidence="20">DNA polymerase</fullName>
        <ecNumber evidence="20">2.7.7.7</ecNumber>
    </recommendedName>
</protein>
<dbReference type="GO" id="GO:0006260">
    <property type="term" value="P:DNA replication"/>
    <property type="evidence" value="ECO:0007669"/>
    <property type="project" value="UniProtKB-KW"/>
</dbReference>
<dbReference type="Pfam" id="PF14260">
    <property type="entry name" value="zf-C4pol"/>
    <property type="match status" value="1"/>
</dbReference>
<organism evidence="26 27">
    <name type="scientific">Saprolegnia parasitica (strain CBS 223.65)</name>
    <dbReference type="NCBI Taxonomy" id="695850"/>
    <lineage>
        <taxon>Eukaryota</taxon>
        <taxon>Sar</taxon>
        <taxon>Stramenopiles</taxon>
        <taxon>Oomycota</taxon>
        <taxon>Saprolegniomycetes</taxon>
        <taxon>Saprolegniales</taxon>
        <taxon>Saprolegniaceae</taxon>
        <taxon>Saprolegnia</taxon>
    </lineage>
</organism>
<dbReference type="GeneID" id="24123730"/>
<comment type="catalytic activity">
    <reaction evidence="18 20">
        <text>DNA(n) + a 2'-deoxyribonucleoside 5'-triphosphate = DNA(n+1) + diphosphate</text>
        <dbReference type="Rhea" id="RHEA:22508"/>
        <dbReference type="Rhea" id="RHEA-COMP:17339"/>
        <dbReference type="Rhea" id="RHEA-COMP:17340"/>
        <dbReference type="ChEBI" id="CHEBI:33019"/>
        <dbReference type="ChEBI" id="CHEBI:61560"/>
        <dbReference type="ChEBI" id="CHEBI:173112"/>
        <dbReference type="EC" id="2.7.7.7"/>
    </reaction>
</comment>
<dbReference type="Proteomes" id="UP000030745">
    <property type="component" value="Unassembled WGS sequence"/>
</dbReference>
<keyword evidence="9" id="KW-0227">DNA damage</keyword>
<evidence type="ECO:0000256" key="19">
    <source>
        <dbReference type="ARBA" id="ARBA00066055"/>
    </source>
</evidence>
<evidence type="ECO:0000256" key="5">
    <source>
        <dbReference type="ARBA" id="ARBA00022679"/>
    </source>
</evidence>
<dbReference type="InterPro" id="IPR023211">
    <property type="entry name" value="DNA_pol_palm_dom_sf"/>
</dbReference>
<evidence type="ECO:0000256" key="9">
    <source>
        <dbReference type="ARBA" id="ARBA00022763"/>
    </source>
</evidence>
<dbReference type="GO" id="GO:0008270">
    <property type="term" value="F:zinc ion binding"/>
    <property type="evidence" value="ECO:0007669"/>
    <property type="project" value="UniProtKB-KW"/>
</dbReference>
<comment type="subcellular location">
    <subcellularLocation>
        <location evidence="2 20">Nucleus</location>
    </subcellularLocation>
</comment>
<dbReference type="OMA" id="RYILNLW"/>
<evidence type="ECO:0000256" key="8">
    <source>
        <dbReference type="ARBA" id="ARBA00022723"/>
    </source>
</evidence>
<keyword evidence="7 20" id="KW-0235">DNA replication</keyword>
<evidence type="ECO:0000256" key="20">
    <source>
        <dbReference type="RuleBase" id="RU000442"/>
    </source>
</evidence>
<dbReference type="SUPFAM" id="SSF53098">
    <property type="entry name" value="Ribonuclease H-like"/>
    <property type="match status" value="1"/>
</dbReference>
<evidence type="ECO:0000256" key="18">
    <source>
        <dbReference type="ARBA" id="ARBA00049244"/>
    </source>
</evidence>
<dbReference type="GO" id="GO:0051539">
    <property type="term" value="F:4 iron, 4 sulfur cluster binding"/>
    <property type="evidence" value="ECO:0007669"/>
    <property type="project" value="UniProtKB-KW"/>
</dbReference>
<dbReference type="OrthoDB" id="2414538at2759"/>
<evidence type="ECO:0000259" key="24">
    <source>
        <dbReference type="Pfam" id="PF14260"/>
    </source>
</evidence>
<evidence type="ECO:0000259" key="25">
    <source>
        <dbReference type="Pfam" id="PF24055"/>
    </source>
</evidence>
<evidence type="ECO:0000256" key="1">
    <source>
        <dbReference type="ARBA" id="ARBA00001966"/>
    </source>
</evidence>
<keyword evidence="13 20" id="KW-0408">Iron</keyword>
<dbReference type="Gene3D" id="3.30.342.10">
    <property type="entry name" value="DNA Polymerase, chain B, domain 1"/>
    <property type="match status" value="1"/>
</dbReference>
<keyword evidence="15 20" id="KW-0238">DNA-binding</keyword>
<dbReference type="GO" id="GO:0042276">
    <property type="term" value="P:error-prone translesion synthesis"/>
    <property type="evidence" value="ECO:0007669"/>
    <property type="project" value="TreeGrafter"/>
</dbReference>
<dbReference type="GO" id="GO:0000166">
    <property type="term" value="F:nucleotide binding"/>
    <property type="evidence" value="ECO:0007669"/>
    <property type="project" value="InterPro"/>
</dbReference>
<feature type="domain" description="DNA polymerase delta/zeta catalytic subunit N-terminal" evidence="25">
    <location>
        <begin position="60"/>
        <end position="148"/>
    </location>
</feature>
<dbReference type="InterPro" id="IPR042087">
    <property type="entry name" value="DNA_pol_B_thumb"/>
</dbReference>
<dbReference type="Gene3D" id="1.10.287.690">
    <property type="entry name" value="Helix hairpin bin"/>
    <property type="match status" value="1"/>
</dbReference>
<evidence type="ECO:0000256" key="12">
    <source>
        <dbReference type="ARBA" id="ARBA00022932"/>
    </source>
</evidence>
<evidence type="ECO:0000256" key="15">
    <source>
        <dbReference type="ARBA" id="ARBA00023125"/>
    </source>
</evidence>
<dbReference type="Pfam" id="PF03104">
    <property type="entry name" value="DNA_pol_B_exo1"/>
    <property type="match status" value="1"/>
</dbReference>
<keyword evidence="14 20" id="KW-0411">Iron-sulfur</keyword>
<feature type="domain" description="DNA-directed DNA polymerase family B exonuclease" evidence="23">
    <location>
        <begin position="621"/>
        <end position="805"/>
    </location>
</feature>
<evidence type="ECO:0000259" key="22">
    <source>
        <dbReference type="Pfam" id="PF00136"/>
    </source>
</evidence>
<evidence type="ECO:0000256" key="13">
    <source>
        <dbReference type="ARBA" id="ARBA00023004"/>
    </source>
</evidence>
<dbReference type="InterPro" id="IPR006172">
    <property type="entry name" value="DNA-dir_DNA_pol_B"/>
</dbReference>
<dbReference type="CDD" id="cd05778">
    <property type="entry name" value="DNA_polB_zeta_exo"/>
    <property type="match status" value="1"/>
</dbReference>
<accession>A0A067D8T0</accession>
<evidence type="ECO:0000259" key="23">
    <source>
        <dbReference type="Pfam" id="PF03104"/>
    </source>
</evidence>
<dbReference type="GO" id="GO:0003677">
    <property type="term" value="F:DNA binding"/>
    <property type="evidence" value="ECO:0007669"/>
    <property type="project" value="UniProtKB-KW"/>
</dbReference>
<dbReference type="Gene3D" id="1.10.132.60">
    <property type="entry name" value="DNA polymerase family B, C-terminal domain"/>
    <property type="match status" value="1"/>
</dbReference>
<dbReference type="GO" id="GO:0000724">
    <property type="term" value="P:double-strand break repair via homologous recombination"/>
    <property type="evidence" value="ECO:0007669"/>
    <property type="project" value="TreeGrafter"/>
</dbReference>
<dbReference type="GO" id="GO:0003887">
    <property type="term" value="F:DNA-directed DNA polymerase activity"/>
    <property type="evidence" value="ECO:0007669"/>
    <property type="project" value="UniProtKB-KW"/>
</dbReference>
<gene>
    <name evidence="26" type="ORF">SPRG_01120</name>
</gene>
<dbReference type="SUPFAM" id="SSF56672">
    <property type="entry name" value="DNA/RNA polymerases"/>
    <property type="match status" value="1"/>
</dbReference>
<dbReference type="KEGG" id="spar:SPRG_01120"/>
<dbReference type="InterPro" id="IPR043502">
    <property type="entry name" value="DNA/RNA_pol_sf"/>
</dbReference>
<dbReference type="EC" id="2.7.7.7" evidence="20"/>
<dbReference type="Pfam" id="PF24055">
    <property type="entry name" value="POL3_N"/>
    <property type="match status" value="1"/>
</dbReference>
<dbReference type="InterPro" id="IPR017964">
    <property type="entry name" value="DNA-dir_DNA_pol_B_CS"/>
</dbReference>
<dbReference type="RefSeq" id="XP_012194709.1">
    <property type="nucleotide sequence ID" value="XM_012339319.1"/>
</dbReference>
<dbReference type="PRINTS" id="PR00106">
    <property type="entry name" value="DNAPOLB"/>
</dbReference>
<keyword evidence="12 20" id="KW-0239">DNA-directed DNA polymerase</keyword>
<dbReference type="InterPro" id="IPR036397">
    <property type="entry name" value="RNaseH_sf"/>
</dbReference>
<evidence type="ECO:0000256" key="7">
    <source>
        <dbReference type="ARBA" id="ARBA00022705"/>
    </source>
</evidence>
<evidence type="ECO:0000256" key="2">
    <source>
        <dbReference type="ARBA" id="ARBA00004123"/>
    </source>
</evidence>
<dbReference type="InterPro" id="IPR006134">
    <property type="entry name" value="DNA-dir_DNA_pol_B_multi_dom"/>
</dbReference>
<dbReference type="STRING" id="695850.A0A067D8T0"/>
<keyword evidence="4 20" id="KW-0004">4Fe-4S</keyword>
<dbReference type="SMART" id="SM00486">
    <property type="entry name" value="POLBc"/>
    <property type="match status" value="1"/>
</dbReference>
<dbReference type="PROSITE" id="PS00116">
    <property type="entry name" value="DNA_POLYMERASE_B"/>
    <property type="match status" value="1"/>
</dbReference>
<dbReference type="InterPro" id="IPR006133">
    <property type="entry name" value="DNA-dir_DNA_pol_B_exonuc"/>
</dbReference>
<feature type="region of interest" description="Disordered" evidence="21">
    <location>
        <begin position="252"/>
        <end position="293"/>
    </location>
</feature>
<evidence type="ECO:0000256" key="4">
    <source>
        <dbReference type="ARBA" id="ARBA00022485"/>
    </source>
</evidence>
<sequence length="1466" mass="163208">MVAGLLRVEVVDVSYYLAKPLPARAAHALPEGPCYERARAVPVVRVFGATPEGPKCCLHVFPYFYMRCESDPAFDDIESLMALLPTIGRDIEAGLRTLATAQEGDKTKAKGPMPPSIAKLVIVKGIPFYGYHAAEEFFIKVFYYDPAKTSRIVQVVESGLVASRVFQPYEAHIPYLLQMFADYHIEGMNYLRVRNATFRTREGSTLEWPIRQSSCALEADVSCKNILNPHYINGAADACYVPSLSTLWEEEKQRRRDQGLAATPETAPSVPRHEVQQGEASPEETEVRGPLSQSHFTRRMWASLNEILAQTTSALDTSMRSESDGDYSGGLDDSTFAYSQMEHRDDENAAEDAPDELLLLLSRLQEARETECDDVHGESADDGDATDDEMSEEALDGRAILDSQRAYERACSQEVPLDALEEDATESSAAWWERDQSICESQCSIQALGAPRVTQSPERSQVDDVGMDMETTQHIPSQQLIRRTWQYAVPPPSLHDLLPLPPSTTPAVHYSVASDVPEKPVVFAGQRYAFPKPGIDHLPPFPSASPSLQSLQKDTSFSHVRHYSTEHINLMLYAAHAATTDAPSPPADVGRASSDCAKRIPTTLSGTTQPAVPRPSHLHISNITILSLEVHTNTRGDLLPDPAFDAVEAIAAVVDVTFQEVQTRRYHLLIVDAAPSKTTHMTLHGHVYEVEYLPSEAALIERLVACVQHWDPDFLVGFEIQQASYGYLIDRAAALDPPINLIQVLSRLPRTRMDARNQAAADGNVGAMYGMKKASGIWMYGRHILNLWRCARSELKLARYTFEAVVASVLKRPFPKHSHATLTQWYTSGGSLRLRALEALAAHTEVTLKLMDRLQLITRTSEMARLFGIDFFSVLSRGSQYRVEAVNIRVTKRLKYIMVSANRAQVAAQPPMEVIPLVMEPLSSFYAEPIVVLDFQSLYPSMVIAYNICYSTCLGRLVNGLDPSLETVLGVVADHHVDVDALRAAGNSTIITPNGALFCPKAMRTGVLPLVLNEILSTRIMIKQAMKQVKIVDKRLLKVLDARQLALKMIANVTYGYTAASFSGRMPCAQIADAIVHSGRVTLEAAVRLVESHPKWHAKVVYGDTDSLFVQLRGRSLADAWAIGQEIANDVTAINPKPVCLKLEKVYMGSFLVSKKRYVGYKFEGPTHVKGVLDAKGIETIRRDSCGVVQKPMRRWLELMFKTRDVSAGKKYLQTYWRHMHSQRIPLREYIFAKEVRLGTYAGQGPPAVLVATKAMAKDPRAEPRYAERVAYVVVRGPPGARLMDLVVPPEALVLHQKYTLNIEYYITKQILPSFERLALLMGVNVRQWYMELPRAVEKATTHRGASSVMRIDAYYTSQHCVLCGVLNLHPRGLAAGDWLCGDCKATSGPSYFLLQNEASSLEHQLNAVRHVCLQCLGSTTFGATWHDRTRMVCHNDDCDVWSVWLRAATLYEKCGAYHTLVEEQR</sequence>
<feature type="domain" description="DNA-directed DNA polymerase family B multifunctional" evidence="22">
    <location>
        <begin position="871"/>
        <end position="1318"/>
    </location>
</feature>
<evidence type="ECO:0000256" key="10">
    <source>
        <dbReference type="ARBA" id="ARBA00022771"/>
    </source>
</evidence>
<comment type="subunit">
    <text evidence="19">Forms DNA polymerase zeta with REV7.</text>
</comment>
<dbReference type="InterPro" id="IPR025687">
    <property type="entry name" value="Znf-C4pol"/>
</dbReference>
<feature type="compositionally biased region" description="Acidic residues" evidence="21">
    <location>
        <begin position="380"/>
        <end position="392"/>
    </location>
</feature>
<dbReference type="GO" id="GO:0005634">
    <property type="term" value="C:nucleus"/>
    <property type="evidence" value="ECO:0007669"/>
    <property type="project" value="UniProtKB-SubCell"/>
</dbReference>
<dbReference type="FunFam" id="1.10.287.690:FF:000002">
    <property type="entry name" value="DNA polymerase zeta"/>
    <property type="match status" value="1"/>
</dbReference>
<dbReference type="InterPro" id="IPR056435">
    <property type="entry name" value="DPOD/Z_N"/>
</dbReference>
<reference evidence="26 27" key="1">
    <citation type="journal article" date="2013" name="PLoS Genet.">
        <title>Distinctive expansion of potential virulence genes in the genome of the oomycete fish pathogen Saprolegnia parasitica.</title>
        <authorList>
            <person name="Jiang R.H."/>
            <person name="de Bruijn I."/>
            <person name="Haas B.J."/>
            <person name="Belmonte R."/>
            <person name="Lobach L."/>
            <person name="Christie J."/>
            <person name="van den Ackerveken G."/>
            <person name="Bottin A."/>
            <person name="Bulone V."/>
            <person name="Diaz-Moreno S.M."/>
            <person name="Dumas B."/>
            <person name="Fan L."/>
            <person name="Gaulin E."/>
            <person name="Govers F."/>
            <person name="Grenville-Briggs L.J."/>
            <person name="Horner N.R."/>
            <person name="Levin J.Z."/>
            <person name="Mammella M."/>
            <person name="Meijer H.J."/>
            <person name="Morris P."/>
            <person name="Nusbaum C."/>
            <person name="Oome S."/>
            <person name="Phillips A.J."/>
            <person name="van Rooyen D."/>
            <person name="Rzeszutek E."/>
            <person name="Saraiva M."/>
            <person name="Secombes C.J."/>
            <person name="Seidl M.F."/>
            <person name="Snel B."/>
            <person name="Stassen J.H."/>
            <person name="Sykes S."/>
            <person name="Tripathy S."/>
            <person name="van den Berg H."/>
            <person name="Vega-Arreguin J.C."/>
            <person name="Wawra S."/>
            <person name="Young S.K."/>
            <person name="Zeng Q."/>
            <person name="Dieguez-Uribeondo J."/>
            <person name="Russ C."/>
            <person name="Tyler B.M."/>
            <person name="van West P."/>
        </authorList>
    </citation>
    <scope>NUCLEOTIDE SEQUENCE [LARGE SCALE GENOMIC DNA]</scope>
    <source>
        <strain evidence="26 27">CBS 223.65</strain>
    </source>
</reference>
<evidence type="ECO:0000256" key="6">
    <source>
        <dbReference type="ARBA" id="ARBA00022695"/>
    </source>
</evidence>
<feature type="domain" description="C4-type zinc-finger of DNA polymerase delta" evidence="24">
    <location>
        <begin position="1361"/>
        <end position="1441"/>
    </location>
</feature>
<keyword evidence="16" id="KW-0234">DNA repair</keyword>
<evidence type="ECO:0000313" key="27">
    <source>
        <dbReference type="Proteomes" id="UP000030745"/>
    </source>
</evidence>
<dbReference type="VEuPathDB" id="FungiDB:SPRG_01120"/>
<keyword evidence="27" id="KW-1185">Reference proteome</keyword>
<proteinExistence type="inferred from homology"/>
<keyword evidence="10 20" id="KW-0863">Zinc-finger</keyword>
<evidence type="ECO:0000256" key="14">
    <source>
        <dbReference type="ARBA" id="ARBA00023014"/>
    </source>
</evidence>
<dbReference type="Gene3D" id="3.90.1600.10">
    <property type="entry name" value="Palm domain of DNA polymerase"/>
    <property type="match status" value="1"/>
</dbReference>
<keyword evidence="17 20" id="KW-0539">Nucleus</keyword>
<keyword evidence="8 20" id="KW-0479">Metal-binding</keyword>
<comment type="cofactor">
    <cofactor evidence="1 20">
        <name>[4Fe-4S] cluster</name>
        <dbReference type="ChEBI" id="CHEBI:49883"/>
    </cofactor>
</comment>
<feature type="region of interest" description="Disordered" evidence="21">
    <location>
        <begin position="369"/>
        <end position="392"/>
    </location>
</feature>
<dbReference type="InterPro" id="IPR030559">
    <property type="entry name" value="PolZ_Rev3"/>
</dbReference>
<evidence type="ECO:0000313" key="26">
    <source>
        <dbReference type="EMBL" id="KDO35056.1"/>
    </source>
</evidence>
<dbReference type="InterPro" id="IPR012337">
    <property type="entry name" value="RNaseH-like_sf"/>
</dbReference>
<evidence type="ECO:0000256" key="16">
    <source>
        <dbReference type="ARBA" id="ARBA00023204"/>
    </source>
</evidence>
<dbReference type="EMBL" id="KK583190">
    <property type="protein sequence ID" value="KDO35056.1"/>
    <property type="molecule type" value="Genomic_DNA"/>
</dbReference>
<keyword evidence="5 20" id="KW-0808">Transferase</keyword>
<dbReference type="Pfam" id="PF00136">
    <property type="entry name" value="DNA_pol_B"/>
    <property type="match status" value="1"/>
</dbReference>
<evidence type="ECO:0000256" key="3">
    <source>
        <dbReference type="ARBA" id="ARBA00005755"/>
    </source>
</evidence>
<evidence type="ECO:0000256" key="17">
    <source>
        <dbReference type="ARBA" id="ARBA00023242"/>
    </source>
</evidence>
<dbReference type="FunFam" id="1.10.132.60:FF:000007">
    <property type="entry name" value="DNA polymerase"/>
    <property type="match status" value="1"/>
</dbReference>
<dbReference type="PANTHER" id="PTHR45812">
    <property type="entry name" value="DNA POLYMERASE ZETA CATALYTIC SUBUNIT"/>
    <property type="match status" value="1"/>
</dbReference>
<dbReference type="GO" id="GO:0016035">
    <property type="term" value="C:zeta DNA polymerase complex"/>
    <property type="evidence" value="ECO:0007669"/>
    <property type="project" value="InterPro"/>
</dbReference>
<comment type="similarity">
    <text evidence="3 20">Belongs to the DNA polymerase type-B family.</text>
</comment>
<keyword evidence="6 20" id="KW-0548">Nucleotidyltransferase</keyword>